<proteinExistence type="predicted"/>
<dbReference type="OMA" id="SISYHAM"/>
<dbReference type="SUPFAM" id="SSF56672">
    <property type="entry name" value="DNA/RNA polymerases"/>
    <property type="match status" value="1"/>
</dbReference>
<protein>
    <recommendedName>
        <fullName evidence="2">Retrotransposon gag domain-containing protein</fullName>
    </recommendedName>
</protein>
<dbReference type="CDD" id="cd00303">
    <property type="entry name" value="retropepsin_like"/>
    <property type="match status" value="1"/>
</dbReference>
<accession>A0A835DQ84</accession>
<evidence type="ECO:0000313" key="3">
    <source>
        <dbReference type="EMBL" id="KAF8411843.1"/>
    </source>
</evidence>
<reference evidence="3 4" key="1">
    <citation type="submission" date="2020-04" db="EMBL/GenBank/DDBJ databases">
        <title>Plant Genome Project.</title>
        <authorList>
            <person name="Zhang R.-G."/>
        </authorList>
    </citation>
    <scope>NUCLEOTIDE SEQUENCE [LARGE SCALE GENOMIC DNA]</scope>
    <source>
        <strain evidence="3">YNK0</strain>
        <tissue evidence="3">Leaf</tissue>
    </source>
</reference>
<comment type="caution">
    <text evidence="3">The sequence shown here is derived from an EMBL/GenBank/DDBJ whole genome shotgun (WGS) entry which is preliminary data.</text>
</comment>
<feature type="region of interest" description="Disordered" evidence="1">
    <location>
        <begin position="680"/>
        <end position="715"/>
    </location>
</feature>
<dbReference type="Pfam" id="PF03732">
    <property type="entry name" value="Retrotrans_gag"/>
    <property type="match status" value="1"/>
</dbReference>
<dbReference type="InterPro" id="IPR021109">
    <property type="entry name" value="Peptidase_aspartic_dom_sf"/>
</dbReference>
<dbReference type="Proteomes" id="UP000655225">
    <property type="component" value="Unassembled WGS sequence"/>
</dbReference>
<feature type="domain" description="Retrotransposon gag" evidence="2">
    <location>
        <begin position="117"/>
        <end position="206"/>
    </location>
</feature>
<dbReference type="OrthoDB" id="1738534at2759"/>
<dbReference type="InterPro" id="IPR043502">
    <property type="entry name" value="DNA/RNA_pol_sf"/>
</dbReference>
<evidence type="ECO:0000313" key="4">
    <source>
        <dbReference type="Proteomes" id="UP000655225"/>
    </source>
</evidence>
<keyword evidence="4" id="KW-1185">Reference proteome</keyword>
<dbReference type="PANTHER" id="PTHR15503">
    <property type="entry name" value="LDOC1 RELATED"/>
    <property type="match status" value="1"/>
</dbReference>
<dbReference type="InterPro" id="IPR032567">
    <property type="entry name" value="RTL1-rel"/>
</dbReference>
<evidence type="ECO:0000256" key="1">
    <source>
        <dbReference type="SAM" id="MobiDB-lite"/>
    </source>
</evidence>
<dbReference type="Gene3D" id="3.10.10.10">
    <property type="entry name" value="HIV Type 1 Reverse Transcriptase, subunit A, domain 1"/>
    <property type="match status" value="1"/>
</dbReference>
<sequence length="715" mass="80999">MAEGTRLAQLSESIGKLKEAQESQQQIVDELVQQLSVLASSYESLSRTQYRERELSQGNSINRKNYNSNHDTMGGILTRAIRLDFPKFNGTDPIGWLYRAHQFFNFHQTPLQQRLPIASFHMEGKALAWYQWMEGSGALTSWDAFAQALEIQYGPTMYDDPVESLTKLRQVTSVEDYQTQFEFLANRTDGLTEPFMISCFMSGLKDDIRLTVKMFKPTTLSVAFGLARIQEEKGGVARKTNLPIKRLMQLETKERRDRGLCYNCDDKWSPGHKCKFQKLYLLDGTDRVSDTEDSTEEDITVDDPAEETPEISLHAIAGAPTPQTMRLQGHVNNQIVVVLVDSGSTHNFLDPSIALKARLPVCSGGRLQVMVANCDSLASEGRCERHQYLTRSHGKELWLEGKSSKQISLIDDVQFKKTFKVDRRGVLLQLFSLSATQIPYEVDPQISNLLNEYGKVFAESKGLPPPRAQDHRIPLTDGAKLACVRPYQYPYYQKGEIERIVKEMLQFGIVRPSHSPFSSPVLLVTKLLGYNMVVEYKSGHENKVADALSRREEEVEGGLFAISSPIASWVDEIKSSYGTDPELQILMERFSKGELHPTSLDFREKPIVLDRNRRSPLLRLPLLLSPSGCRLSSLPEYKIQHVITQRDEETNKFTEPPKRSLHCSPLSLSLFSQITPNRDFEQEPRLSSSSTPKPERALLTRSSSSGNRLRSSHFL</sequence>
<evidence type="ECO:0000259" key="2">
    <source>
        <dbReference type="Pfam" id="PF03732"/>
    </source>
</evidence>
<dbReference type="Gene3D" id="2.40.70.10">
    <property type="entry name" value="Acid Proteases"/>
    <property type="match status" value="1"/>
</dbReference>
<feature type="compositionally biased region" description="Low complexity" evidence="1">
    <location>
        <begin position="699"/>
        <end position="709"/>
    </location>
</feature>
<dbReference type="EMBL" id="JABCRI010000002">
    <property type="protein sequence ID" value="KAF8411843.1"/>
    <property type="molecule type" value="Genomic_DNA"/>
</dbReference>
<name>A0A835DQ84_TETSI</name>
<gene>
    <name evidence="3" type="ORF">HHK36_004402</name>
</gene>
<dbReference type="InterPro" id="IPR005162">
    <property type="entry name" value="Retrotrans_gag_dom"/>
</dbReference>
<organism evidence="3 4">
    <name type="scientific">Tetracentron sinense</name>
    <name type="common">Spur-leaf</name>
    <dbReference type="NCBI Taxonomy" id="13715"/>
    <lineage>
        <taxon>Eukaryota</taxon>
        <taxon>Viridiplantae</taxon>
        <taxon>Streptophyta</taxon>
        <taxon>Embryophyta</taxon>
        <taxon>Tracheophyta</taxon>
        <taxon>Spermatophyta</taxon>
        <taxon>Magnoliopsida</taxon>
        <taxon>Trochodendrales</taxon>
        <taxon>Trochodendraceae</taxon>
        <taxon>Tetracentron</taxon>
    </lineage>
</organism>
<dbReference type="PANTHER" id="PTHR15503:SF22">
    <property type="entry name" value="TRANSPOSON TY3-I GAG POLYPROTEIN"/>
    <property type="match status" value="1"/>
</dbReference>
<dbReference type="AlphaFoldDB" id="A0A835DQ84"/>